<evidence type="ECO:0000256" key="7">
    <source>
        <dbReference type="SAM" id="Phobius"/>
    </source>
</evidence>
<dbReference type="Gene3D" id="1.20.1250.20">
    <property type="entry name" value="MFS general substrate transporter like domains"/>
    <property type="match status" value="1"/>
</dbReference>
<dbReference type="PROSITE" id="PS00216">
    <property type="entry name" value="SUGAR_TRANSPORT_1"/>
    <property type="match status" value="1"/>
</dbReference>
<feature type="transmembrane region" description="Helical" evidence="7">
    <location>
        <begin position="301"/>
        <end position="321"/>
    </location>
</feature>
<dbReference type="Gene3D" id="1.20.1720.10">
    <property type="entry name" value="Multidrug resistance protein D"/>
    <property type="match status" value="1"/>
</dbReference>
<evidence type="ECO:0000256" key="5">
    <source>
        <dbReference type="ARBA" id="ARBA00022989"/>
    </source>
</evidence>
<dbReference type="CDD" id="cd17321">
    <property type="entry name" value="MFS_MMR_MDR_like"/>
    <property type="match status" value="1"/>
</dbReference>
<feature type="transmembrane region" description="Helical" evidence="7">
    <location>
        <begin position="141"/>
        <end position="162"/>
    </location>
</feature>
<dbReference type="PROSITE" id="PS50850">
    <property type="entry name" value="MFS"/>
    <property type="match status" value="1"/>
</dbReference>
<comment type="caution">
    <text evidence="9">The sequence shown here is derived from an EMBL/GenBank/DDBJ whole genome shotgun (WGS) entry which is preliminary data.</text>
</comment>
<evidence type="ECO:0000313" key="10">
    <source>
        <dbReference type="Proteomes" id="UP001597018"/>
    </source>
</evidence>
<dbReference type="InterPro" id="IPR005829">
    <property type="entry name" value="Sugar_transporter_CS"/>
</dbReference>
<name>A0ABW3FQ56_9PSEU</name>
<keyword evidence="4 7" id="KW-0812">Transmembrane</keyword>
<feature type="transmembrane region" description="Helical" evidence="7">
    <location>
        <begin position="109"/>
        <end position="129"/>
    </location>
</feature>
<dbReference type="SUPFAM" id="SSF103473">
    <property type="entry name" value="MFS general substrate transporter"/>
    <property type="match status" value="2"/>
</dbReference>
<feature type="transmembrane region" description="Helical" evidence="7">
    <location>
        <begin position="396"/>
        <end position="420"/>
    </location>
</feature>
<sequence>MQLAVTPARRRLCLALLAWAELIVALDVNIVYIALPDIGRQLAFSSLTLQWVVSAYAVTFGGFLLLGGRCADRLGRRRMFLLALSLFAGASLAGALAPSAGVLVAARAIQGLGGALLFPTTLALVNTMFPEGPARNRALAVWGGAGSVGLSLGSLVGGVLTGTFGWPMVFYANVLMAAIGIAAALPLLPRDDVVRSARTFDLRGALLATIGVTAVIFALVQGPDSGWTSPPVVLCAVAAVALLVGFVFAESRSADPLMPLRLVRTRTLGVALLITLLFGMADGSVPYFFTVYLQQVHGYGAFRTGLAYVLPAVFIVVGTQLSERLIGRLGTRTTLVAGNLIGLAGTAALAWGMASAGGAYPQLVPGLVGWGLGQGIVWTAMWVLASTDVEPREQGVASGIASTGLQSGIALGLAITIAIANSGVHGLTGAARVAKFGENIPQALYVTAAGLAASVLVALVLSRRTGQARSRRPADEADRVARD</sequence>
<evidence type="ECO:0000256" key="4">
    <source>
        <dbReference type="ARBA" id="ARBA00022692"/>
    </source>
</evidence>
<organism evidence="9 10">
    <name type="scientific">Saccharopolyspora rosea</name>
    <dbReference type="NCBI Taxonomy" id="524884"/>
    <lineage>
        <taxon>Bacteria</taxon>
        <taxon>Bacillati</taxon>
        <taxon>Actinomycetota</taxon>
        <taxon>Actinomycetes</taxon>
        <taxon>Pseudonocardiales</taxon>
        <taxon>Pseudonocardiaceae</taxon>
        <taxon>Saccharopolyspora</taxon>
    </lineage>
</organism>
<evidence type="ECO:0000256" key="2">
    <source>
        <dbReference type="ARBA" id="ARBA00022448"/>
    </source>
</evidence>
<gene>
    <name evidence="9" type="ORF">ACFQ16_13145</name>
</gene>
<feature type="transmembrane region" description="Helical" evidence="7">
    <location>
        <begin position="12"/>
        <end position="35"/>
    </location>
</feature>
<dbReference type="Pfam" id="PF07690">
    <property type="entry name" value="MFS_1"/>
    <property type="match status" value="1"/>
</dbReference>
<feature type="domain" description="Major facilitator superfamily (MFS) profile" evidence="8">
    <location>
        <begin position="13"/>
        <end position="466"/>
    </location>
</feature>
<dbReference type="Proteomes" id="UP001597018">
    <property type="component" value="Unassembled WGS sequence"/>
</dbReference>
<keyword evidence="6 7" id="KW-0472">Membrane</keyword>
<keyword evidence="3" id="KW-1003">Cell membrane</keyword>
<accession>A0ABW3FQ56</accession>
<feature type="transmembrane region" description="Helical" evidence="7">
    <location>
        <begin position="200"/>
        <end position="219"/>
    </location>
</feature>
<feature type="transmembrane region" description="Helical" evidence="7">
    <location>
        <begin position="333"/>
        <end position="351"/>
    </location>
</feature>
<proteinExistence type="predicted"/>
<dbReference type="RefSeq" id="WP_263253823.1">
    <property type="nucleotide sequence ID" value="NZ_BAABLT010000006.1"/>
</dbReference>
<dbReference type="InterPro" id="IPR011701">
    <property type="entry name" value="MFS"/>
</dbReference>
<feature type="transmembrane region" description="Helical" evidence="7">
    <location>
        <begin position="270"/>
        <end position="289"/>
    </location>
</feature>
<feature type="transmembrane region" description="Helical" evidence="7">
    <location>
        <begin position="79"/>
        <end position="97"/>
    </location>
</feature>
<protein>
    <submittedName>
        <fullName evidence="9">MFS transporter</fullName>
    </submittedName>
</protein>
<feature type="transmembrane region" description="Helical" evidence="7">
    <location>
        <begin position="363"/>
        <end position="384"/>
    </location>
</feature>
<feature type="transmembrane region" description="Helical" evidence="7">
    <location>
        <begin position="47"/>
        <end position="67"/>
    </location>
</feature>
<dbReference type="PANTHER" id="PTHR42718:SF46">
    <property type="entry name" value="BLR6921 PROTEIN"/>
    <property type="match status" value="1"/>
</dbReference>
<feature type="transmembrane region" description="Helical" evidence="7">
    <location>
        <begin position="168"/>
        <end position="188"/>
    </location>
</feature>
<keyword evidence="10" id="KW-1185">Reference proteome</keyword>
<feature type="transmembrane region" description="Helical" evidence="7">
    <location>
        <begin position="231"/>
        <end position="249"/>
    </location>
</feature>
<evidence type="ECO:0000256" key="1">
    <source>
        <dbReference type="ARBA" id="ARBA00004651"/>
    </source>
</evidence>
<keyword evidence="5 7" id="KW-1133">Transmembrane helix</keyword>
<dbReference type="InterPro" id="IPR036259">
    <property type="entry name" value="MFS_trans_sf"/>
</dbReference>
<keyword evidence="2" id="KW-0813">Transport</keyword>
<evidence type="ECO:0000256" key="3">
    <source>
        <dbReference type="ARBA" id="ARBA00022475"/>
    </source>
</evidence>
<feature type="transmembrane region" description="Helical" evidence="7">
    <location>
        <begin position="440"/>
        <end position="462"/>
    </location>
</feature>
<comment type="subcellular location">
    <subcellularLocation>
        <location evidence="1">Cell membrane</location>
        <topology evidence="1">Multi-pass membrane protein</topology>
    </subcellularLocation>
</comment>
<dbReference type="EMBL" id="JBHTIW010000008">
    <property type="protein sequence ID" value="MFD0920694.1"/>
    <property type="molecule type" value="Genomic_DNA"/>
</dbReference>
<evidence type="ECO:0000313" key="9">
    <source>
        <dbReference type="EMBL" id="MFD0920694.1"/>
    </source>
</evidence>
<dbReference type="PANTHER" id="PTHR42718">
    <property type="entry name" value="MAJOR FACILITATOR SUPERFAMILY MULTIDRUG TRANSPORTER MFSC"/>
    <property type="match status" value="1"/>
</dbReference>
<dbReference type="InterPro" id="IPR020846">
    <property type="entry name" value="MFS_dom"/>
</dbReference>
<evidence type="ECO:0000259" key="8">
    <source>
        <dbReference type="PROSITE" id="PS50850"/>
    </source>
</evidence>
<reference evidence="10" key="1">
    <citation type="journal article" date="2019" name="Int. J. Syst. Evol. Microbiol.">
        <title>The Global Catalogue of Microorganisms (GCM) 10K type strain sequencing project: providing services to taxonomists for standard genome sequencing and annotation.</title>
        <authorList>
            <consortium name="The Broad Institute Genomics Platform"/>
            <consortium name="The Broad Institute Genome Sequencing Center for Infectious Disease"/>
            <person name="Wu L."/>
            <person name="Ma J."/>
        </authorList>
    </citation>
    <scope>NUCLEOTIDE SEQUENCE [LARGE SCALE GENOMIC DNA]</scope>
    <source>
        <strain evidence="10">CCUG 56401</strain>
    </source>
</reference>
<evidence type="ECO:0000256" key="6">
    <source>
        <dbReference type="ARBA" id="ARBA00023136"/>
    </source>
</evidence>